<keyword evidence="1" id="KW-0732">Signal</keyword>
<dbReference type="PANTHER" id="PTHR40616:SF1">
    <property type="entry name" value="LINALOOL DEHYDRATASE_ISOMERASE DOMAIN-CONTAINING PROTEIN"/>
    <property type="match status" value="1"/>
</dbReference>
<keyword evidence="3" id="KW-1185">Reference proteome</keyword>
<dbReference type="EMBL" id="SELW01000681">
    <property type="protein sequence ID" value="TID13178.1"/>
    <property type="molecule type" value="Genomic_DNA"/>
</dbReference>
<feature type="chain" id="PRO_5020436979" description="Linalool dehydratase/isomerase domain-containing protein" evidence="1">
    <location>
        <begin position="18"/>
        <end position="567"/>
    </location>
</feature>
<dbReference type="Proteomes" id="UP000307173">
    <property type="component" value="Unassembled WGS sequence"/>
</dbReference>
<dbReference type="STRING" id="52247.A0A4T0WW53"/>
<reference evidence="2 3" key="1">
    <citation type="journal article" date="2019" name="Front. Genet.">
        <title>Whole-Genome Sequencing of the Opportunistic Yeast Pathogen Candida inconspicua Uncovers Its Hybrid Origin.</title>
        <authorList>
            <person name="Mixao V."/>
            <person name="Hansen A.P."/>
            <person name="Saus E."/>
            <person name="Boekhout T."/>
            <person name="Lass-Florl C."/>
            <person name="Gabaldon T."/>
        </authorList>
    </citation>
    <scope>NUCLEOTIDE SEQUENCE [LARGE SCALE GENOMIC DNA]</scope>
    <source>
        <strain evidence="2 3">CBS 180</strain>
    </source>
</reference>
<organism evidence="2 3">
    <name type="scientific">Pichia inconspicua</name>
    <dbReference type="NCBI Taxonomy" id="52247"/>
    <lineage>
        <taxon>Eukaryota</taxon>
        <taxon>Fungi</taxon>
        <taxon>Dikarya</taxon>
        <taxon>Ascomycota</taxon>
        <taxon>Saccharomycotina</taxon>
        <taxon>Pichiomycetes</taxon>
        <taxon>Pichiales</taxon>
        <taxon>Pichiaceae</taxon>
        <taxon>Pichia</taxon>
    </lineage>
</organism>
<evidence type="ECO:0000313" key="3">
    <source>
        <dbReference type="Proteomes" id="UP000307173"/>
    </source>
</evidence>
<feature type="signal peptide" evidence="1">
    <location>
        <begin position="1"/>
        <end position="17"/>
    </location>
</feature>
<sequence>MLYSVAITIGLAATTVATPLSWGKYGAIDTSASNSTYKLSNYAQDLFDTSMDWQDGFWDDDIGYLVSADNTLPGRYDSRQTAWYAVGLAARNGPGDIENAERIIKNLYRGQYKDPSKLWYGSIQQCPDEPTPQEGVYEPKPYTSYDANWRDFVGIAFVILLEDYSERFSDETLEVLKEMMYLLTKGDQYRVGGVDGDNLYPDYSNPWMMRCIMQSYTGNLIGDKNMTEAGERWGKEIYDLYKLYDTFSEFNSPTYTGVDLFALGVWIRYAPANSSLPEYAKEMFTSLMELTKDLYNANLKNFAGPFDRSYGYDMNQYIAITAASIWGLVGRQYAPMPKQISGSFHIADFGIAHIIALGIPQMEPLVSEEVLESFKTYPGPHSFTKQAFSPAFDKYPRNITVWSEDLIQIGAQTIKEDKVGGPAKSSNSYNPAIIHWFVREGRMGYISLHPNQPWIDAVAGEGFLDITYPNITEGDASFEFVVSAFDVYPNDNVTSITSLPGLKLNVTGNVDLDSEIFYFNVDDNINLFWNFNSTWSMPKTYEGNPHIRLEILEYPTTTNVTYNWSDL</sequence>
<dbReference type="OrthoDB" id="2580323at2759"/>
<gene>
    <name evidence="2" type="ORF">CANINC_005034</name>
</gene>
<accession>A0A4T0WW53</accession>
<dbReference type="PANTHER" id="PTHR40616">
    <property type="entry name" value="LINALOOL DEHYDRATASE_ISOMERASE DOMAIN-CONTAINING PROTEIN"/>
    <property type="match status" value="1"/>
</dbReference>
<proteinExistence type="predicted"/>
<name>A0A4T0WW53_9ASCO</name>
<protein>
    <recommendedName>
        <fullName evidence="4">Linalool dehydratase/isomerase domain-containing protein</fullName>
    </recommendedName>
</protein>
<comment type="caution">
    <text evidence="2">The sequence shown here is derived from an EMBL/GenBank/DDBJ whole genome shotgun (WGS) entry which is preliminary data.</text>
</comment>
<evidence type="ECO:0000313" key="2">
    <source>
        <dbReference type="EMBL" id="TID13178.1"/>
    </source>
</evidence>
<dbReference type="AlphaFoldDB" id="A0A4T0WW53"/>
<evidence type="ECO:0000256" key="1">
    <source>
        <dbReference type="SAM" id="SignalP"/>
    </source>
</evidence>
<evidence type="ECO:0008006" key="4">
    <source>
        <dbReference type="Google" id="ProtNLM"/>
    </source>
</evidence>